<dbReference type="PANTHER" id="PTHR46796">
    <property type="entry name" value="HTH-TYPE TRANSCRIPTIONAL ACTIVATOR RHAS-RELATED"/>
    <property type="match status" value="1"/>
</dbReference>
<comment type="caution">
    <text evidence="5">The sequence shown here is derived from an EMBL/GenBank/DDBJ whole genome shotgun (WGS) entry which is preliminary data.</text>
</comment>
<evidence type="ECO:0000256" key="2">
    <source>
        <dbReference type="ARBA" id="ARBA00023125"/>
    </source>
</evidence>
<dbReference type="Gene3D" id="1.10.10.60">
    <property type="entry name" value="Homeodomain-like"/>
    <property type="match status" value="1"/>
</dbReference>
<keyword evidence="1" id="KW-0805">Transcription regulation</keyword>
<proteinExistence type="predicted"/>
<dbReference type="Proteomes" id="UP000569914">
    <property type="component" value="Unassembled WGS sequence"/>
</dbReference>
<evidence type="ECO:0000256" key="3">
    <source>
        <dbReference type="ARBA" id="ARBA00023163"/>
    </source>
</evidence>
<dbReference type="GO" id="GO:0043565">
    <property type="term" value="F:sequence-specific DNA binding"/>
    <property type="evidence" value="ECO:0007669"/>
    <property type="project" value="InterPro"/>
</dbReference>
<evidence type="ECO:0000313" key="5">
    <source>
        <dbReference type="EMBL" id="NYE74256.1"/>
    </source>
</evidence>
<name>A0A7Y9ICU8_9ACTN</name>
<dbReference type="GO" id="GO:0003700">
    <property type="term" value="F:DNA-binding transcription factor activity"/>
    <property type="evidence" value="ECO:0007669"/>
    <property type="project" value="InterPro"/>
</dbReference>
<dbReference type="EMBL" id="JACCBU010000001">
    <property type="protein sequence ID" value="NYE74256.1"/>
    <property type="molecule type" value="Genomic_DNA"/>
</dbReference>
<organism evidence="5 6">
    <name type="scientific">Microlunatus parietis</name>
    <dbReference type="NCBI Taxonomy" id="682979"/>
    <lineage>
        <taxon>Bacteria</taxon>
        <taxon>Bacillati</taxon>
        <taxon>Actinomycetota</taxon>
        <taxon>Actinomycetes</taxon>
        <taxon>Propionibacteriales</taxon>
        <taxon>Propionibacteriaceae</taxon>
        <taxon>Microlunatus</taxon>
    </lineage>
</organism>
<dbReference type="PANTHER" id="PTHR46796:SF15">
    <property type="entry name" value="BLL1074 PROTEIN"/>
    <property type="match status" value="1"/>
</dbReference>
<dbReference type="AlphaFoldDB" id="A0A7Y9ICU8"/>
<dbReference type="SMART" id="SM00342">
    <property type="entry name" value="HTH_ARAC"/>
    <property type="match status" value="1"/>
</dbReference>
<dbReference type="InterPro" id="IPR050204">
    <property type="entry name" value="AraC_XylS_family_regulators"/>
</dbReference>
<dbReference type="Pfam" id="PF12833">
    <property type="entry name" value="HTH_18"/>
    <property type="match status" value="1"/>
</dbReference>
<evidence type="ECO:0000259" key="4">
    <source>
        <dbReference type="PROSITE" id="PS01124"/>
    </source>
</evidence>
<dbReference type="Pfam" id="PF20240">
    <property type="entry name" value="DUF6597"/>
    <property type="match status" value="1"/>
</dbReference>
<protein>
    <submittedName>
        <fullName evidence="5">AraC-like DNA-binding protein</fullName>
    </submittedName>
</protein>
<evidence type="ECO:0000256" key="1">
    <source>
        <dbReference type="ARBA" id="ARBA00023015"/>
    </source>
</evidence>
<keyword evidence="2 5" id="KW-0238">DNA-binding</keyword>
<dbReference type="InterPro" id="IPR009057">
    <property type="entry name" value="Homeodomain-like_sf"/>
</dbReference>
<evidence type="ECO:0000313" key="6">
    <source>
        <dbReference type="Proteomes" id="UP000569914"/>
    </source>
</evidence>
<dbReference type="RefSeq" id="WP_179756427.1">
    <property type="nucleotide sequence ID" value="NZ_JACCBU010000001.1"/>
</dbReference>
<sequence length="291" mass="31728">MEEPAAVTVTGYPARALMPFVQRYHGARFEDLAPCVHRGLPSHQLEFIICLGQPLMINSSGGLLARPYAGLVGGLHRRPVNVALHGSMRNVSLELTPRGARKLLGVPAAELAGQFVDLDALLGKGAAELTERLASATDWAACWSVLDDSLSSLASRASDRIREDADAQHTWHRILASGGTVRIGDLATESGYSHRQLRDKFLREYGLSPKQAARIVRFERSAELVKTLGRTKHHPMAPTPSLSEIAAWCGYYDQAHMTRDWNDLAGCPPSEWLRSENLPFVQDSDGGSGPS</sequence>
<feature type="domain" description="HTH araC/xylS-type" evidence="4">
    <location>
        <begin position="155"/>
        <end position="275"/>
    </location>
</feature>
<dbReference type="PROSITE" id="PS01124">
    <property type="entry name" value="HTH_ARAC_FAMILY_2"/>
    <property type="match status" value="1"/>
</dbReference>
<dbReference type="InterPro" id="IPR018060">
    <property type="entry name" value="HTH_AraC"/>
</dbReference>
<dbReference type="InterPro" id="IPR046532">
    <property type="entry name" value="DUF6597"/>
</dbReference>
<keyword evidence="6" id="KW-1185">Reference proteome</keyword>
<reference evidence="5 6" key="1">
    <citation type="submission" date="2020-07" db="EMBL/GenBank/DDBJ databases">
        <title>Sequencing the genomes of 1000 actinobacteria strains.</title>
        <authorList>
            <person name="Klenk H.-P."/>
        </authorList>
    </citation>
    <scope>NUCLEOTIDE SEQUENCE [LARGE SCALE GENOMIC DNA]</scope>
    <source>
        <strain evidence="5 6">DSM 22083</strain>
    </source>
</reference>
<keyword evidence="3" id="KW-0804">Transcription</keyword>
<accession>A0A7Y9ICU8</accession>
<gene>
    <name evidence="5" type="ORF">BKA15_005585</name>
</gene>
<dbReference type="SUPFAM" id="SSF46689">
    <property type="entry name" value="Homeodomain-like"/>
    <property type="match status" value="1"/>
</dbReference>